<evidence type="ECO:0000313" key="2">
    <source>
        <dbReference type="Proteomes" id="UP001139981"/>
    </source>
</evidence>
<comment type="caution">
    <text evidence="1">The sequence shown here is derived from an EMBL/GenBank/DDBJ whole genome shotgun (WGS) entry which is preliminary data.</text>
</comment>
<gene>
    <name evidence="1" type="primary">smc6</name>
    <name evidence="1" type="ORF">IWW38_006226</name>
</gene>
<dbReference type="Proteomes" id="UP001139981">
    <property type="component" value="Unassembled WGS sequence"/>
</dbReference>
<organism evidence="1 2">
    <name type="scientific">Coemansia aciculifera</name>
    <dbReference type="NCBI Taxonomy" id="417176"/>
    <lineage>
        <taxon>Eukaryota</taxon>
        <taxon>Fungi</taxon>
        <taxon>Fungi incertae sedis</taxon>
        <taxon>Zoopagomycota</taxon>
        <taxon>Kickxellomycotina</taxon>
        <taxon>Kickxellomycetes</taxon>
        <taxon>Kickxellales</taxon>
        <taxon>Kickxellaceae</taxon>
        <taxon>Coemansia</taxon>
    </lineage>
</organism>
<evidence type="ECO:0000313" key="1">
    <source>
        <dbReference type="EMBL" id="KAJ2878869.1"/>
    </source>
</evidence>
<feature type="non-terminal residue" evidence="1">
    <location>
        <position position="1"/>
    </location>
</feature>
<name>A0ACC1LSH4_9FUNG</name>
<keyword evidence="1" id="KW-0378">Hydrolase</keyword>
<accession>A0ACC1LSH4</accession>
<proteinExistence type="predicted"/>
<protein>
    <submittedName>
        <fullName evidence="1">Structural maintenance of chromosomes protein 6</fullName>
        <ecNumber evidence="1">3.6.4.13</ecNumber>
    </submittedName>
</protein>
<reference evidence="1" key="1">
    <citation type="submission" date="2022-07" db="EMBL/GenBank/DDBJ databases">
        <title>Phylogenomic reconstructions and comparative analyses of Kickxellomycotina fungi.</title>
        <authorList>
            <person name="Reynolds N.K."/>
            <person name="Stajich J.E."/>
            <person name="Barry K."/>
            <person name="Grigoriev I.V."/>
            <person name="Crous P."/>
            <person name="Smith M.E."/>
        </authorList>
    </citation>
    <scope>NUCLEOTIDE SEQUENCE</scope>
    <source>
        <strain evidence="1">CBS 190363</strain>
    </source>
</reference>
<dbReference type="EC" id="3.6.4.13" evidence="1"/>
<sequence>FDHSQNTLVPKIQTDQDLVSESIAKSNRNNGGKSSQKPVERFLRKDAKSLSGGEKSFTTICLLLSLWETMNCPVRALDEFDVFMDAANRAIAMRMMIDSARSKNNTQFILITPLDMSVRPDADVTILRLQPPKRA</sequence>
<dbReference type="EMBL" id="JANBVB010003441">
    <property type="protein sequence ID" value="KAJ2878869.1"/>
    <property type="molecule type" value="Genomic_DNA"/>
</dbReference>
<keyword evidence="2" id="KW-1185">Reference proteome</keyword>